<dbReference type="PANTHER" id="PTHR33116:SF76">
    <property type="entry name" value="DUF4283 DOMAIN-CONTAINING PROTEIN"/>
    <property type="match status" value="1"/>
</dbReference>
<evidence type="ECO:0000313" key="2">
    <source>
        <dbReference type="EMBL" id="KAF2610215.1"/>
    </source>
</evidence>
<proteinExistence type="predicted"/>
<evidence type="ECO:0000259" key="1">
    <source>
        <dbReference type="Pfam" id="PF13966"/>
    </source>
</evidence>
<accession>A0A8S9LS70</accession>
<feature type="domain" description="Reverse transcriptase zinc-binding" evidence="1">
    <location>
        <begin position="4"/>
        <end position="59"/>
    </location>
</feature>
<sequence length="156" mass="18684">MSYTRQSFHGWLVALNRLPTRDRLISWGLQVPFLCLLCNNCDESRDHLYWDCPFSFALWTLVANRCRTTPLRSWVSSLHQMSTLPPPSTARSLTLLGWQATLYWIWNERNKRLHQSQFRSVDSLFSIINHQLRNKINSFRENNPRRSSEMLQLWFR</sequence>
<gene>
    <name evidence="2" type="ORF">F2Q70_00008107</name>
</gene>
<dbReference type="EMBL" id="QGKY02000089">
    <property type="protein sequence ID" value="KAF2610215.1"/>
    <property type="molecule type" value="Genomic_DNA"/>
</dbReference>
<comment type="caution">
    <text evidence="2">The sequence shown here is derived from an EMBL/GenBank/DDBJ whole genome shotgun (WGS) entry which is preliminary data.</text>
</comment>
<dbReference type="AlphaFoldDB" id="A0A8S9LS70"/>
<name>A0A8S9LS70_BRACR</name>
<organism evidence="2">
    <name type="scientific">Brassica cretica</name>
    <name type="common">Mustard</name>
    <dbReference type="NCBI Taxonomy" id="69181"/>
    <lineage>
        <taxon>Eukaryota</taxon>
        <taxon>Viridiplantae</taxon>
        <taxon>Streptophyta</taxon>
        <taxon>Embryophyta</taxon>
        <taxon>Tracheophyta</taxon>
        <taxon>Spermatophyta</taxon>
        <taxon>Magnoliopsida</taxon>
        <taxon>eudicotyledons</taxon>
        <taxon>Gunneridae</taxon>
        <taxon>Pentapetalae</taxon>
        <taxon>rosids</taxon>
        <taxon>malvids</taxon>
        <taxon>Brassicales</taxon>
        <taxon>Brassicaceae</taxon>
        <taxon>Brassiceae</taxon>
        <taxon>Brassica</taxon>
    </lineage>
</organism>
<protein>
    <recommendedName>
        <fullName evidence="1">Reverse transcriptase zinc-binding domain-containing protein</fullName>
    </recommendedName>
</protein>
<reference evidence="2" key="1">
    <citation type="submission" date="2019-12" db="EMBL/GenBank/DDBJ databases">
        <title>Genome sequencing and annotation of Brassica cretica.</title>
        <authorList>
            <person name="Studholme D.J."/>
            <person name="Sarris P.F."/>
        </authorList>
    </citation>
    <scope>NUCLEOTIDE SEQUENCE</scope>
    <source>
        <strain evidence="2">PFS-102/07</strain>
        <tissue evidence="2">Leaf</tissue>
    </source>
</reference>
<dbReference type="Pfam" id="PF13966">
    <property type="entry name" value="zf-RVT"/>
    <property type="match status" value="1"/>
</dbReference>
<dbReference type="InterPro" id="IPR026960">
    <property type="entry name" value="RVT-Znf"/>
</dbReference>
<dbReference type="PANTHER" id="PTHR33116">
    <property type="entry name" value="REVERSE TRANSCRIPTASE ZINC-BINDING DOMAIN-CONTAINING PROTEIN-RELATED-RELATED"/>
    <property type="match status" value="1"/>
</dbReference>